<evidence type="ECO:0000256" key="1">
    <source>
        <dbReference type="SAM" id="SignalP"/>
    </source>
</evidence>
<dbReference type="OrthoDB" id="19639at2759"/>
<dbReference type="STRING" id="4555.K3YZV6"/>
<dbReference type="Proteomes" id="UP000004995">
    <property type="component" value="Unassembled WGS sequence"/>
</dbReference>
<reference evidence="3" key="3">
    <citation type="submission" date="2018-08" db="UniProtKB">
        <authorList>
            <consortium name="EnsemblPlants"/>
        </authorList>
    </citation>
    <scope>IDENTIFICATION</scope>
    <source>
        <strain evidence="3">Yugu1</strain>
    </source>
</reference>
<dbReference type="EMBL" id="CM003528">
    <property type="protein sequence ID" value="RCV05017.1"/>
    <property type="molecule type" value="Genomic_DNA"/>
</dbReference>
<sequence length="205" mass="22819">MILNPILGWLWCLIHMAIGLFDLWSCLSNKLECYLISSELLSQYQILNLERLKCLGVVLDSREAKNVMEVKQLLHWFSTAGIKYVVLYDIEGDVCANTKSPHCSHGGMVMECLSGSDGKEAIAKAANLLYSASSKGCNSYTTYTRGYDKMDTVFTEAHMASALRAVGCGGPEPDLILVYGPVRCHLGFPAWRLRYTEIMHMGPLK</sequence>
<gene>
    <name evidence="2" type="ORF">SETIT_1G048300v2</name>
</gene>
<name>K3YZV6_SETIT</name>
<dbReference type="InterPro" id="IPR038887">
    <property type="entry name" value="Nus1/NgBR"/>
</dbReference>
<reference evidence="2 4" key="1">
    <citation type="journal article" date="2012" name="Nat. Biotechnol.">
        <title>Reference genome sequence of the model plant Setaria.</title>
        <authorList>
            <person name="Bennetzen J.L."/>
            <person name="Schmutz J."/>
            <person name="Wang H."/>
            <person name="Percifield R."/>
            <person name="Hawkins J."/>
            <person name="Pontaroli A.C."/>
            <person name="Estep M."/>
            <person name="Feng L."/>
            <person name="Vaughn J.N."/>
            <person name="Grimwood J."/>
            <person name="Jenkins J."/>
            <person name="Barry K."/>
            <person name="Lindquist E."/>
            <person name="Hellsten U."/>
            <person name="Deshpande S."/>
            <person name="Wang X."/>
            <person name="Wu X."/>
            <person name="Mitros T."/>
            <person name="Triplett J."/>
            <person name="Yang X."/>
            <person name="Ye C.Y."/>
            <person name="Mauro-Herrera M."/>
            <person name="Wang L."/>
            <person name="Li P."/>
            <person name="Sharma M."/>
            <person name="Sharma R."/>
            <person name="Ronald P.C."/>
            <person name="Panaud O."/>
            <person name="Kellogg E.A."/>
            <person name="Brutnell T.P."/>
            <person name="Doust A.N."/>
            <person name="Tuskan G.A."/>
            <person name="Rokhsar D."/>
            <person name="Devos K.M."/>
        </authorList>
    </citation>
    <scope>NUCLEOTIDE SEQUENCE [LARGE SCALE GENOMIC DNA]</scope>
    <source>
        <strain evidence="4">cv. Yugu1</strain>
        <strain evidence="2">Yugu1</strain>
    </source>
</reference>
<dbReference type="OMA" id="GMFMECL"/>
<keyword evidence="1" id="KW-0732">Signal</keyword>
<protein>
    <submittedName>
        <fullName evidence="2 3">Uncharacterized protein</fullName>
    </submittedName>
</protein>
<evidence type="ECO:0000313" key="4">
    <source>
        <dbReference type="Proteomes" id="UP000004995"/>
    </source>
</evidence>
<dbReference type="GO" id="GO:1904423">
    <property type="term" value="C:dehydrodolichyl diphosphate synthase complex"/>
    <property type="evidence" value="ECO:0000318"/>
    <property type="project" value="GO_Central"/>
</dbReference>
<accession>K3YZV6</accession>
<dbReference type="EMBL" id="AGNK02000066">
    <property type="status" value="NOT_ANNOTATED_CDS"/>
    <property type="molecule type" value="Genomic_DNA"/>
</dbReference>
<dbReference type="HOGENOM" id="CLU_070447_1_0_1"/>
<feature type="signal peptide" evidence="1">
    <location>
        <begin position="1"/>
        <end position="19"/>
    </location>
</feature>
<dbReference type="PANTHER" id="PTHR21528:SF6">
    <property type="entry name" value="DITRANS,POLYCIS-POLYPRENYL DIPHOSPHATE SYNTHASE [(2E,6E)-FARNESYLDIPHOSPHATE SPECIFIC]"/>
    <property type="match status" value="1"/>
</dbReference>
<feature type="chain" id="PRO_5010127316" evidence="1">
    <location>
        <begin position="20"/>
        <end position="205"/>
    </location>
</feature>
<dbReference type="EnsemblPlants" id="KQL28270">
    <property type="protein sequence ID" value="KQL28270"/>
    <property type="gene ID" value="SETIT_019817mg"/>
</dbReference>
<dbReference type="InterPro" id="IPR036424">
    <property type="entry name" value="UPP_synth-like_sf"/>
</dbReference>
<dbReference type="AlphaFoldDB" id="K3YZV6"/>
<proteinExistence type="predicted"/>
<dbReference type="eggNOG" id="KOG2818">
    <property type="taxonomic scope" value="Eukaryota"/>
</dbReference>
<dbReference type="PANTHER" id="PTHR21528">
    <property type="entry name" value="DEHYDRODOLICHYL DIPHOSPHATE SYNTHASE COMPLEX SUBUNIT NUS1"/>
    <property type="match status" value="1"/>
</dbReference>
<reference evidence="2" key="2">
    <citation type="submission" date="2015-07" db="EMBL/GenBank/DDBJ databases">
        <authorList>
            <person name="Noorani M."/>
        </authorList>
    </citation>
    <scope>NUCLEOTIDE SEQUENCE</scope>
    <source>
        <strain evidence="2">Yugu1</strain>
    </source>
</reference>
<organism evidence="2">
    <name type="scientific">Setaria italica</name>
    <name type="common">Foxtail millet</name>
    <name type="synonym">Panicum italicum</name>
    <dbReference type="NCBI Taxonomy" id="4555"/>
    <lineage>
        <taxon>Eukaryota</taxon>
        <taxon>Viridiplantae</taxon>
        <taxon>Streptophyta</taxon>
        <taxon>Embryophyta</taxon>
        <taxon>Tracheophyta</taxon>
        <taxon>Spermatophyta</taxon>
        <taxon>Magnoliopsida</taxon>
        <taxon>Liliopsida</taxon>
        <taxon>Poales</taxon>
        <taxon>Poaceae</taxon>
        <taxon>PACMAD clade</taxon>
        <taxon>Panicoideae</taxon>
        <taxon>Panicodae</taxon>
        <taxon>Paniceae</taxon>
        <taxon>Cenchrinae</taxon>
        <taxon>Setaria</taxon>
    </lineage>
</organism>
<dbReference type="SUPFAM" id="SSF64005">
    <property type="entry name" value="Undecaprenyl diphosphate synthase"/>
    <property type="match status" value="1"/>
</dbReference>
<evidence type="ECO:0000313" key="3">
    <source>
        <dbReference type="EnsemblPlants" id="KQL28270"/>
    </source>
</evidence>
<keyword evidence="4" id="KW-1185">Reference proteome</keyword>
<dbReference type="GO" id="GO:0005789">
    <property type="term" value="C:endoplasmic reticulum membrane"/>
    <property type="evidence" value="ECO:0000318"/>
    <property type="project" value="GO_Central"/>
</dbReference>
<dbReference type="UniPathway" id="UPA00378"/>
<evidence type="ECO:0000313" key="2">
    <source>
        <dbReference type="EMBL" id="RCV05017.1"/>
    </source>
</evidence>
<dbReference type="Gramene" id="KQL28270">
    <property type="protein sequence ID" value="KQL28270"/>
    <property type="gene ID" value="SETIT_019817mg"/>
</dbReference>
<dbReference type="GO" id="GO:0016765">
    <property type="term" value="F:transferase activity, transferring alkyl or aryl (other than methyl) groups"/>
    <property type="evidence" value="ECO:0007669"/>
    <property type="project" value="InterPro"/>
</dbReference>